<evidence type="ECO:0000259" key="1">
    <source>
        <dbReference type="Pfam" id="PF08861"/>
    </source>
</evidence>
<name>C5NYB6_9BACL</name>
<evidence type="ECO:0000259" key="2">
    <source>
        <dbReference type="Pfam" id="PF08862"/>
    </source>
</evidence>
<dbReference type="Proteomes" id="UP000006004">
    <property type="component" value="Unassembled WGS sequence"/>
</dbReference>
<evidence type="ECO:0000313" key="4">
    <source>
        <dbReference type="Proteomes" id="UP000006004"/>
    </source>
</evidence>
<dbReference type="InterPro" id="IPR014960">
    <property type="entry name" value="DUF1828"/>
</dbReference>
<feature type="domain" description="DUF1829" evidence="2">
    <location>
        <begin position="160"/>
        <end position="248"/>
    </location>
</feature>
<evidence type="ECO:0000313" key="3">
    <source>
        <dbReference type="EMBL" id="EER67637.1"/>
    </source>
</evidence>
<feature type="domain" description="DUF1828" evidence="1">
    <location>
        <begin position="32"/>
        <end position="121"/>
    </location>
</feature>
<accession>C5NYB6</accession>
<comment type="caution">
    <text evidence="3">The sequence shown here is derived from an EMBL/GenBank/DDBJ whole genome shotgun (WGS) entry which is preliminary data.</text>
</comment>
<dbReference type="eggNOG" id="ENOG502ZAE6">
    <property type="taxonomic scope" value="Bacteria"/>
</dbReference>
<dbReference type="RefSeq" id="WP_003144961.1">
    <property type="nucleotide sequence ID" value="NZ_ACDZ02000014.1"/>
</dbReference>
<sequence length="258" mass="30166">MNGQQLKEEYVNYVRENTHFNLLAGESYEVVTPYTNTYGDGISFTIKYEGSHYIVTDDGFTIWELQLNGINLTNKTKRQQLLNSILNYNGFELSGNEIIKKAKRTTLGQTIHDMTQVLLNIYDLSALHPQNIQSHFLEDVKMYFDKSTEYNVFPDLSITGRSKLEHKFNYLMMSKGKYKLVQVHNKINKEKMDFILASWLDTTENRAKTYSRQEDLYIIISPEGYKDLKEEYKAAFKQYDINIINFENKRKLVSKLGA</sequence>
<dbReference type="GeneID" id="93287495"/>
<reference evidence="3" key="1">
    <citation type="submission" date="2009-01" db="EMBL/GenBank/DDBJ databases">
        <authorList>
            <person name="Fulton L."/>
            <person name="Clifton S."/>
            <person name="Chinwalla A.T."/>
            <person name="Mitreva M."/>
            <person name="Sodergren E."/>
            <person name="Weinstock G."/>
            <person name="Clifton S."/>
            <person name="Dooling D.J."/>
            <person name="Fulton B."/>
            <person name="Minx P."/>
            <person name="Pepin K.H."/>
            <person name="Johnson M."/>
            <person name="Bhonagiri V."/>
            <person name="Nash W.E."/>
            <person name="Mardis E.R."/>
            <person name="Wilson R.K."/>
        </authorList>
    </citation>
    <scope>NUCLEOTIDE SEQUENCE [LARGE SCALE GENOMIC DNA]</scope>
    <source>
        <strain evidence="3">ATCC 10379</strain>
    </source>
</reference>
<evidence type="ECO:0008006" key="5">
    <source>
        <dbReference type="Google" id="ProtNLM"/>
    </source>
</evidence>
<dbReference type="EMBL" id="ACDZ02000014">
    <property type="protein sequence ID" value="EER67637.1"/>
    <property type="molecule type" value="Genomic_DNA"/>
</dbReference>
<reference evidence="3" key="2">
    <citation type="submission" date="2009-06" db="EMBL/GenBank/DDBJ databases">
        <authorList>
            <person name="Sebastian Y."/>
            <person name="Madupu R."/>
            <person name="Durkin A.S."/>
            <person name="Torralba M."/>
            <person name="Methe B."/>
            <person name="Sutton G.G."/>
            <person name="Strausberg R.L."/>
            <person name="Nelson K.E."/>
        </authorList>
    </citation>
    <scope>NUCLEOTIDE SEQUENCE [LARGE SCALE GENOMIC DNA]</scope>
    <source>
        <strain evidence="3">ATCC 10379</strain>
    </source>
</reference>
<proteinExistence type="predicted"/>
<keyword evidence="4" id="KW-1185">Reference proteome</keyword>
<dbReference type="InterPro" id="IPR014961">
    <property type="entry name" value="DUF1829"/>
</dbReference>
<dbReference type="Pfam" id="PF08862">
    <property type="entry name" value="DUF1829"/>
    <property type="match status" value="1"/>
</dbReference>
<gene>
    <name evidence="3" type="ORF">GEMHA0001_0454</name>
</gene>
<dbReference type="AlphaFoldDB" id="C5NYB6"/>
<dbReference type="Pfam" id="PF08861">
    <property type="entry name" value="DUF1828"/>
    <property type="match status" value="1"/>
</dbReference>
<protein>
    <recommendedName>
        <fullName evidence="5">DUF1828 domain-containing protein</fullName>
    </recommendedName>
</protein>
<dbReference type="OrthoDB" id="2214599at2"/>
<organism evidence="3 4">
    <name type="scientific">Gemella haemolysans ATCC 10379</name>
    <dbReference type="NCBI Taxonomy" id="546270"/>
    <lineage>
        <taxon>Bacteria</taxon>
        <taxon>Bacillati</taxon>
        <taxon>Bacillota</taxon>
        <taxon>Bacilli</taxon>
        <taxon>Bacillales</taxon>
        <taxon>Gemellaceae</taxon>
        <taxon>Gemella</taxon>
    </lineage>
</organism>